<gene>
    <name evidence="7" type="ORF">RHGRI_025831</name>
</gene>
<organism evidence="7 8">
    <name type="scientific">Rhododendron griersonianum</name>
    <dbReference type="NCBI Taxonomy" id="479676"/>
    <lineage>
        <taxon>Eukaryota</taxon>
        <taxon>Viridiplantae</taxon>
        <taxon>Streptophyta</taxon>
        <taxon>Embryophyta</taxon>
        <taxon>Tracheophyta</taxon>
        <taxon>Spermatophyta</taxon>
        <taxon>Magnoliopsida</taxon>
        <taxon>eudicotyledons</taxon>
        <taxon>Gunneridae</taxon>
        <taxon>Pentapetalae</taxon>
        <taxon>asterids</taxon>
        <taxon>Ericales</taxon>
        <taxon>Ericaceae</taxon>
        <taxon>Ericoideae</taxon>
        <taxon>Rhodoreae</taxon>
        <taxon>Rhododendron</taxon>
    </lineage>
</organism>
<evidence type="ECO:0000313" key="8">
    <source>
        <dbReference type="Proteomes" id="UP000823749"/>
    </source>
</evidence>
<evidence type="ECO:0000256" key="6">
    <source>
        <dbReference type="RuleBase" id="RU367044"/>
    </source>
</evidence>
<keyword evidence="4 6" id="KW-0964">Secreted</keyword>
<dbReference type="PANTHER" id="PTHR31232:SF172">
    <property type="entry name" value="S-PROTEIN HOMOLOG"/>
    <property type="match status" value="1"/>
</dbReference>
<keyword evidence="8" id="KW-1185">Reference proteome</keyword>
<evidence type="ECO:0000256" key="4">
    <source>
        <dbReference type="ARBA" id="ARBA00022525"/>
    </source>
</evidence>
<evidence type="ECO:0000256" key="5">
    <source>
        <dbReference type="ARBA" id="ARBA00022729"/>
    </source>
</evidence>
<comment type="similarity">
    <text evidence="2 6">Belongs to the plant self-incompatibility (S1) protein family.</text>
</comment>
<keyword evidence="5" id="KW-0732">Signal</keyword>
<dbReference type="EMBL" id="JACTNZ010000009">
    <property type="protein sequence ID" value="KAG5531007.1"/>
    <property type="molecule type" value="Genomic_DNA"/>
</dbReference>
<protein>
    <recommendedName>
        <fullName evidence="6">S-protein homolog</fullName>
    </recommendedName>
</protein>
<comment type="subcellular location">
    <subcellularLocation>
        <location evidence="1 6">Secreted</location>
    </subcellularLocation>
</comment>
<dbReference type="GO" id="GO:0060320">
    <property type="term" value="P:rejection of self pollen"/>
    <property type="evidence" value="ECO:0007669"/>
    <property type="project" value="UniProtKB-KW"/>
</dbReference>
<dbReference type="AlphaFoldDB" id="A0AAV6IRE5"/>
<evidence type="ECO:0000256" key="2">
    <source>
        <dbReference type="ARBA" id="ARBA00005581"/>
    </source>
</evidence>
<comment type="caution">
    <text evidence="7">The sequence shown here is derived from an EMBL/GenBank/DDBJ whole genome shotgun (WGS) entry which is preliminary data.</text>
</comment>
<dbReference type="InterPro" id="IPR010264">
    <property type="entry name" value="Self-incomp_S1"/>
</dbReference>
<evidence type="ECO:0000313" key="7">
    <source>
        <dbReference type="EMBL" id="KAG5531007.1"/>
    </source>
</evidence>
<evidence type="ECO:0000256" key="3">
    <source>
        <dbReference type="ARBA" id="ARBA00022471"/>
    </source>
</evidence>
<keyword evidence="3 6" id="KW-0713">Self-incompatibility</keyword>
<dbReference type="Pfam" id="PF05938">
    <property type="entry name" value="Self-incomp_S1"/>
    <property type="match status" value="1"/>
</dbReference>
<dbReference type="PANTHER" id="PTHR31232">
    <property type="match status" value="1"/>
</dbReference>
<proteinExistence type="inferred from homology"/>
<dbReference type="GO" id="GO:0005576">
    <property type="term" value="C:extracellular region"/>
    <property type="evidence" value="ECO:0007669"/>
    <property type="project" value="UniProtKB-SubCell"/>
</dbReference>
<dbReference type="Proteomes" id="UP000823749">
    <property type="component" value="Chromosome 9"/>
</dbReference>
<name>A0AAV6IRE5_9ERIC</name>
<sequence>MAITSECPNDPAPLLMHCASGDDDLGTHALEFKEARFWHFGDNFFGKTLFHCHFKWDTKDTSVDVYNRHIRGLCKPATVRDYSCYCKNQLVAPIPKEGVASCNNGDEYEMQTEAVADPC</sequence>
<reference evidence="7" key="1">
    <citation type="submission" date="2020-08" db="EMBL/GenBank/DDBJ databases">
        <title>Plant Genome Project.</title>
        <authorList>
            <person name="Zhang R.-G."/>
        </authorList>
    </citation>
    <scope>NUCLEOTIDE SEQUENCE</scope>
    <source>
        <strain evidence="7">WSP0</strain>
        <tissue evidence="7">Leaf</tissue>
    </source>
</reference>
<evidence type="ECO:0000256" key="1">
    <source>
        <dbReference type="ARBA" id="ARBA00004613"/>
    </source>
</evidence>
<accession>A0AAV6IRE5</accession>